<keyword evidence="3" id="KW-1185">Reference proteome</keyword>
<dbReference type="AlphaFoldDB" id="A0A2S5T7F7"/>
<gene>
    <name evidence="1" type="ORF">C1702_04570</name>
    <name evidence="2" type="ORF">EV676_101368</name>
</gene>
<evidence type="ECO:0000313" key="3">
    <source>
        <dbReference type="Proteomes" id="UP000239406"/>
    </source>
</evidence>
<organism evidence="1 3">
    <name type="scientific">Caldimonas thermodepolymerans</name>
    <dbReference type="NCBI Taxonomy" id="215580"/>
    <lineage>
        <taxon>Bacteria</taxon>
        <taxon>Pseudomonadati</taxon>
        <taxon>Pseudomonadota</taxon>
        <taxon>Betaproteobacteria</taxon>
        <taxon>Burkholderiales</taxon>
        <taxon>Sphaerotilaceae</taxon>
        <taxon>Caldimonas</taxon>
    </lineage>
</organism>
<protein>
    <submittedName>
        <fullName evidence="2">Uncharacterized protein DUF3540</fullName>
    </submittedName>
</protein>
<comment type="caution">
    <text evidence="1">The sequence shown here is derived from an EMBL/GenBank/DDBJ whole genome shotgun (WGS) entry which is preliminary data.</text>
</comment>
<evidence type="ECO:0000313" key="1">
    <source>
        <dbReference type="EMBL" id="PPE70818.1"/>
    </source>
</evidence>
<dbReference type="EMBL" id="PSNY01000004">
    <property type="protein sequence ID" value="PPE70818.1"/>
    <property type="molecule type" value="Genomic_DNA"/>
</dbReference>
<evidence type="ECO:0000313" key="4">
    <source>
        <dbReference type="Proteomes" id="UP000294772"/>
    </source>
</evidence>
<evidence type="ECO:0000313" key="2">
    <source>
        <dbReference type="EMBL" id="TCP09789.1"/>
    </source>
</evidence>
<dbReference type="Pfam" id="PF12059">
    <property type="entry name" value="DUF3540"/>
    <property type="match status" value="1"/>
</dbReference>
<name>A0A2S5T7F7_9BURK</name>
<dbReference type="RefSeq" id="WP_104356508.1">
    <property type="nucleotide sequence ID" value="NZ_CALFFA010000022.1"/>
</dbReference>
<dbReference type="Proteomes" id="UP000239406">
    <property type="component" value="Unassembled WGS sequence"/>
</dbReference>
<dbReference type="InterPro" id="IPR021927">
    <property type="entry name" value="DUF3540"/>
</dbReference>
<dbReference type="Proteomes" id="UP000294772">
    <property type="component" value="Unassembled WGS sequence"/>
</dbReference>
<dbReference type="OrthoDB" id="6119047at2"/>
<sequence>MNPTSTSVPPRAPTAAEARWLTGTVAHCDADTCYVSLEREGRACEARRAFGCLVAPAVGDLVAVLCDEHGQHHVIAVLHRPVEAEATLSVPGRMVIEAPAGLAVRAGQGIELQADVLDGRVGEVRWWSRLMQLTGKELLVRTGLARLACSVADLVTQRSQVQAERSYRTIAATEHVRTRVLDVQAEQVVHLRARHTLVTAQQLTKLDGAQVHVG</sequence>
<reference evidence="2 4" key="2">
    <citation type="submission" date="2019-03" db="EMBL/GenBank/DDBJ databases">
        <title>Genomic Encyclopedia of Type Strains, Phase IV (KMG-IV): sequencing the most valuable type-strain genomes for metagenomic binning, comparative biology and taxonomic classification.</title>
        <authorList>
            <person name="Goeker M."/>
        </authorList>
    </citation>
    <scope>NUCLEOTIDE SEQUENCE [LARGE SCALE GENOMIC DNA]</scope>
    <source>
        <strain evidence="2 4">DSM 15264</strain>
    </source>
</reference>
<dbReference type="EMBL" id="SLXF01000001">
    <property type="protein sequence ID" value="TCP09789.1"/>
    <property type="molecule type" value="Genomic_DNA"/>
</dbReference>
<accession>A0A2S5T7F7</accession>
<reference evidence="1 3" key="1">
    <citation type="submission" date="2018-02" db="EMBL/GenBank/DDBJ databases">
        <title>Reclassifiation of [Polyangium] brachysporum DSM 7029 as Guopingzhaonella breviflexa gen. nov., sp. nov., a member of the family Comamonadaceae.</title>
        <authorList>
            <person name="Tang B."/>
        </authorList>
    </citation>
    <scope>NUCLEOTIDE SEQUENCE [LARGE SCALE GENOMIC DNA]</scope>
    <source>
        <strain evidence="1 3">DSM 15344</strain>
    </source>
</reference>
<proteinExistence type="predicted"/>